<name>A0AAD3T1A7_NEPGR</name>
<proteinExistence type="predicted"/>
<dbReference type="AlphaFoldDB" id="A0AAD3T1A7"/>
<keyword evidence="1" id="KW-0732">Signal</keyword>
<dbReference type="Proteomes" id="UP001279734">
    <property type="component" value="Unassembled WGS sequence"/>
</dbReference>
<keyword evidence="3" id="KW-1185">Reference proteome</keyword>
<feature type="chain" id="PRO_5041965695" description="Reverse transcriptase domain-containing protein" evidence="1">
    <location>
        <begin position="24"/>
        <end position="120"/>
    </location>
</feature>
<gene>
    <name evidence="2" type="ORF">Nepgr_022762</name>
</gene>
<comment type="caution">
    <text evidence="2">The sequence shown here is derived from an EMBL/GenBank/DDBJ whole genome shotgun (WGS) entry which is preliminary data.</text>
</comment>
<protein>
    <recommendedName>
        <fullName evidence="4">Reverse transcriptase domain-containing protein</fullName>
    </recommendedName>
</protein>
<organism evidence="2 3">
    <name type="scientific">Nepenthes gracilis</name>
    <name type="common">Slender pitcher plant</name>
    <dbReference type="NCBI Taxonomy" id="150966"/>
    <lineage>
        <taxon>Eukaryota</taxon>
        <taxon>Viridiplantae</taxon>
        <taxon>Streptophyta</taxon>
        <taxon>Embryophyta</taxon>
        <taxon>Tracheophyta</taxon>
        <taxon>Spermatophyta</taxon>
        <taxon>Magnoliopsida</taxon>
        <taxon>eudicotyledons</taxon>
        <taxon>Gunneridae</taxon>
        <taxon>Pentapetalae</taxon>
        <taxon>Caryophyllales</taxon>
        <taxon>Nepenthaceae</taxon>
        <taxon>Nepenthes</taxon>
    </lineage>
</organism>
<sequence length="120" mass="13368">MEWDKGPAFCHLLFTDILLCARAGQKQMITISKTLENFHAETGVVVNPQKSKLLVSSGANREVAGDILMVSRFKMVKNMGKHLGAHLIHGKFTNNTAKAMVERVDGRLIQWKTEFLLMAG</sequence>
<evidence type="ECO:0000313" key="3">
    <source>
        <dbReference type="Proteomes" id="UP001279734"/>
    </source>
</evidence>
<evidence type="ECO:0000256" key="1">
    <source>
        <dbReference type="SAM" id="SignalP"/>
    </source>
</evidence>
<evidence type="ECO:0008006" key="4">
    <source>
        <dbReference type="Google" id="ProtNLM"/>
    </source>
</evidence>
<feature type="signal peptide" evidence="1">
    <location>
        <begin position="1"/>
        <end position="23"/>
    </location>
</feature>
<accession>A0AAD3T1A7</accession>
<evidence type="ECO:0000313" key="2">
    <source>
        <dbReference type="EMBL" id="GMH20920.1"/>
    </source>
</evidence>
<dbReference type="EMBL" id="BSYO01000022">
    <property type="protein sequence ID" value="GMH20920.1"/>
    <property type="molecule type" value="Genomic_DNA"/>
</dbReference>
<reference evidence="2" key="1">
    <citation type="submission" date="2023-05" db="EMBL/GenBank/DDBJ databases">
        <title>Nepenthes gracilis genome sequencing.</title>
        <authorList>
            <person name="Fukushima K."/>
        </authorList>
    </citation>
    <scope>NUCLEOTIDE SEQUENCE</scope>
    <source>
        <strain evidence="2">SING2019-196</strain>
    </source>
</reference>